<dbReference type="EMBL" id="BAAFJT010000040">
    <property type="protein sequence ID" value="GAB0205774.1"/>
    <property type="molecule type" value="Genomic_DNA"/>
</dbReference>
<accession>A0ABC9Y7W1</accession>
<keyword evidence="2" id="KW-1185">Reference proteome</keyword>
<comment type="caution">
    <text evidence="1">The sequence shown here is derived from an EMBL/GenBank/DDBJ whole genome shotgun (WGS) entry which is preliminary data.</text>
</comment>
<gene>
    <name evidence="1" type="ORF">GRJ2_003043000</name>
</gene>
<keyword evidence="1" id="KW-0649">Protein kinase inhibitor</keyword>
<name>A0ABC9Y7W1_GRUJA</name>
<dbReference type="Proteomes" id="UP001623348">
    <property type="component" value="Unassembled WGS sequence"/>
</dbReference>
<reference evidence="1 2" key="1">
    <citation type="submission" date="2024-06" db="EMBL/GenBank/DDBJ databases">
        <title>The draft genome of Grus japonensis, version 3.</title>
        <authorList>
            <person name="Nabeshima K."/>
            <person name="Suzuki S."/>
            <person name="Onuma M."/>
        </authorList>
    </citation>
    <scope>NUCLEOTIDE SEQUENCE [LARGE SCALE GENOMIC DNA]</scope>
    <source>
        <strain evidence="1 2">451A</strain>
    </source>
</reference>
<organism evidence="1 2">
    <name type="scientific">Grus japonensis</name>
    <name type="common">Japanese crane</name>
    <name type="synonym">Red-crowned crane</name>
    <dbReference type="NCBI Taxonomy" id="30415"/>
    <lineage>
        <taxon>Eukaryota</taxon>
        <taxon>Metazoa</taxon>
        <taxon>Chordata</taxon>
        <taxon>Craniata</taxon>
        <taxon>Vertebrata</taxon>
        <taxon>Euteleostomi</taxon>
        <taxon>Archelosauria</taxon>
        <taxon>Archosauria</taxon>
        <taxon>Dinosauria</taxon>
        <taxon>Saurischia</taxon>
        <taxon>Theropoda</taxon>
        <taxon>Coelurosauria</taxon>
        <taxon>Aves</taxon>
        <taxon>Neognathae</taxon>
        <taxon>Neoaves</taxon>
        <taxon>Gruiformes</taxon>
        <taxon>Gruidae</taxon>
        <taxon>Grus</taxon>
    </lineage>
</organism>
<protein>
    <submittedName>
        <fullName evidence="1">cAMP-dependent protein kinase inhibitor alpha</fullName>
    </submittedName>
</protein>
<evidence type="ECO:0000313" key="1">
    <source>
        <dbReference type="EMBL" id="GAB0205774.1"/>
    </source>
</evidence>
<evidence type="ECO:0000313" key="2">
    <source>
        <dbReference type="Proteomes" id="UP001623348"/>
    </source>
</evidence>
<dbReference type="AlphaFoldDB" id="A0ABC9Y7W1"/>
<dbReference type="GO" id="GO:0004860">
    <property type="term" value="F:protein kinase inhibitor activity"/>
    <property type="evidence" value="ECO:0007669"/>
    <property type="project" value="UniProtKB-KW"/>
</dbReference>
<proteinExistence type="predicted"/>
<sequence length="74" mass="8328">MEYTLNKFADNTKLSGAVDTPEGWDAIQRDLNKLEKWAHVNLVRFDNERCNIGIGGSSEEKDSGVLIDEKLNMS</sequence>
<dbReference type="PANTHER" id="PTHR33332">
    <property type="entry name" value="REVERSE TRANSCRIPTASE DOMAIN-CONTAINING PROTEIN"/>
    <property type="match status" value="1"/>
</dbReference>